<proteinExistence type="inferred from homology"/>
<dbReference type="GO" id="GO:0016987">
    <property type="term" value="F:sigma factor activity"/>
    <property type="evidence" value="ECO:0007669"/>
    <property type="project" value="UniProtKB-KW"/>
</dbReference>
<dbReference type="Pfam" id="PF08281">
    <property type="entry name" value="Sigma70_r4_2"/>
    <property type="match status" value="1"/>
</dbReference>
<gene>
    <name evidence="7" type="ORF">OG2516_05948</name>
</gene>
<dbReference type="GO" id="GO:0003677">
    <property type="term" value="F:DNA binding"/>
    <property type="evidence" value="ECO:0007669"/>
    <property type="project" value="InterPro"/>
</dbReference>
<dbReference type="InterPro" id="IPR013249">
    <property type="entry name" value="RNA_pol_sigma70_r4_t2"/>
</dbReference>
<dbReference type="Pfam" id="PF04542">
    <property type="entry name" value="Sigma70_r2"/>
    <property type="match status" value="1"/>
</dbReference>
<comment type="similarity">
    <text evidence="1">Belongs to the sigma-70 factor family. ECF subfamily.</text>
</comment>
<reference evidence="7 8" key="1">
    <citation type="journal article" date="2010" name="J. Bacteriol.">
        <title>Genome sequences of Oceanicola granulosus HTCC2516(T) and Oceanicola batsensis HTCC2597(TDelta).</title>
        <authorList>
            <person name="Thrash J.C."/>
            <person name="Cho J.C."/>
            <person name="Vergin K.L."/>
            <person name="Giovannoni S.J."/>
        </authorList>
    </citation>
    <scope>NUCLEOTIDE SEQUENCE [LARGE SCALE GENOMIC DNA]</scope>
    <source>
        <strain evidence="8">ATCC BAA-861 / DSM 15982 / KCTC 12143 / HTCC2516</strain>
    </source>
</reference>
<evidence type="ECO:0000259" key="6">
    <source>
        <dbReference type="Pfam" id="PF08281"/>
    </source>
</evidence>
<dbReference type="HOGENOM" id="CLU_047691_9_3_5"/>
<accession>Q2CIG2</accession>
<dbReference type="GO" id="GO:0006352">
    <property type="term" value="P:DNA-templated transcription initiation"/>
    <property type="evidence" value="ECO:0007669"/>
    <property type="project" value="InterPro"/>
</dbReference>
<evidence type="ECO:0000256" key="4">
    <source>
        <dbReference type="ARBA" id="ARBA00023163"/>
    </source>
</evidence>
<dbReference type="InterPro" id="IPR039425">
    <property type="entry name" value="RNA_pol_sigma-70-like"/>
</dbReference>
<keyword evidence="4" id="KW-0804">Transcription</keyword>
<evidence type="ECO:0000313" key="7">
    <source>
        <dbReference type="EMBL" id="EAR52627.1"/>
    </source>
</evidence>
<dbReference type="InterPro" id="IPR013325">
    <property type="entry name" value="RNA_pol_sigma_r2"/>
</dbReference>
<evidence type="ECO:0000256" key="2">
    <source>
        <dbReference type="ARBA" id="ARBA00023015"/>
    </source>
</evidence>
<dbReference type="InterPro" id="IPR013324">
    <property type="entry name" value="RNA_pol_sigma_r3/r4-like"/>
</dbReference>
<dbReference type="RefSeq" id="WP_007254717.1">
    <property type="nucleotide sequence ID" value="NZ_CH724107.1"/>
</dbReference>
<evidence type="ECO:0000256" key="1">
    <source>
        <dbReference type="ARBA" id="ARBA00010641"/>
    </source>
</evidence>
<dbReference type="NCBIfam" id="TIGR02937">
    <property type="entry name" value="sigma70-ECF"/>
    <property type="match status" value="1"/>
</dbReference>
<dbReference type="Gene3D" id="1.10.1740.10">
    <property type="match status" value="1"/>
</dbReference>
<evidence type="ECO:0000259" key="5">
    <source>
        <dbReference type="Pfam" id="PF04542"/>
    </source>
</evidence>
<dbReference type="PANTHER" id="PTHR43133:SF62">
    <property type="entry name" value="RNA POLYMERASE SIGMA FACTOR SIGZ"/>
    <property type="match status" value="1"/>
</dbReference>
<sequence length="180" mass="20131">MSTLGEIEDMIGRIALGDRKAFAALYAATSAKLFGIALRVLNDRQEAEECTQEVFIRVWHAAGRYQRNGLSPMTWLITIARNKAIDRLRARKAGSSGLDELAELPDAGPGPETLAIAADERGRVIVCMGELPPDRAEAIRRVYLEGETYKDLADRFEVPLNTMRTWLRRSLQRLRECLSG</sequence>
<dbReference type="InterPro" id="IPR014284">
    <property type="entry name" value="RNA_pol_sigma-70_dom"/>
</dbReference>
<comment type="caution">
    <text evidence="7">The sequence shown here is derived from an EMBL/GenBank/DDBJ whole genome shotgun (WGS) entry which is preliminary data.</text>
</comment>
<dbReference type="AlphaFoldDB" id="Q2CIG2"/>
<protein>
    <submittedName>
        <fullName evidence="7">RNA polymerase sigma factor</fullName>
    </submittedName>
</protein>
<feature type="domain" description="RNA polymerase sigma factor 70 region 4 type 2" evidence="6">
    <location>
        <begin position="123"/>
        <end position="174"/>
    </location>
</feature>
<dbReference type="PANTHER" id="PTHR43133">
    <property type="entry name" value="RNA POLYMERASE ECF-TYPE SIGMA FACTO"/>
    <property type="match status" value="1"/>
</dbReference>
<keyword evidence="2" id="KW-0805">Transcription regulation</keyword>
<feature type="domain" description="RNA polymerase sigma-70 region 2" evidence="5">
    <location>
        <begin position="25"/>
        <end position="92"/>
    </location>
</feature>
<keyword evidence="3" id="KW-0731">Sigma factor</keyword>
<dbReference type="eggNOG" id="COG1595">
    <property type="taxonomic scope" value="Bacteria"/>
</dbReference>
<dbReference type="EMBL" id="AAOT01000003">
    <property type="protein sequence ID" value="EAR52627.1"/>
    <property type="molecule type" value="Genomic_DNA"/>
</dbReference>
<dbReference type="InterPro" id="IPR007627">
    <property type="entry name" value="RNA_pol_sigma70_r2"/>
</dbReference>
<dbReference type="InterPro" id="IPR036388">
    <property type="entry name" value="WH-like_DNA-bd_sf"/>
</dbReference>
<name>Q2CIG2_OCEGH</name>
<evidence type="ECO:0000256" key="3">
    <source>
        <dbReference type="ARBA" id="ARBA00023082"/>
    </source>
</evidence>
<dbReference type="SUPFAM" id="SSF88946">
    <property type="entry name" value="Sigma2 domain of RNA polymerase sigma factors"/>
    <property type="match status" value="1"/>
</dbReference>
<organism evidence="7 8">
    <name type="scientific">Oceanicola granulosus (strain ATCC BAA-861 / DSM 15982 / KCTC 12143 / HTCC2516)</name>
    <dbReference type="NCBI Taxonomy" id="314256"/>
    <lineage>
        <taxon>Bacteria</taxon>
        <taxon>Pseudomonadati</taxon>
        <taxon>Pseudomonadota</taxon>
        <taxon>Alphaproteobacteria</taxon>
        <taxon>Rhodobacterales</taxon>
        <taxon>Roseobacteraceae</taxon>
        <taxon>Oceanicola</taxon>
    </lineage>
</organism>
<dbReference type="STRING" id="314256.OG2516_05948"/>
<dbReference type="SUPFAM" id="SSF88659">
    <property type="entry name" value="Sigma3 and sigma4 domains of RNA polymerase sigma factors"/>
    <property type="match status" value="1"/>
</dbReference>
<dbReference type="Gene3D" id="1.10.10.10">
    <property type="entry name" value="Winged helix-like DNA-binding domain superfamily/Winged helix DNA-binding domain"/>
    <property type="match status" value="1"/>
</dbReference>
<evidence type="ECO:0000313" key="8">
    <source>
        <dbReference type="Proteomes" id="UP000003635"/>
    </source>
</evidence>
<dbReference type="Proteomes" id="UP000003635">
    <property type="component" value="Unassembled WGS sequence"/>
</dbReference>
<keyword evidence="8" id="KW-1185">Reference proteome</keyword>